<feature type="region of interest" description="Disordered" evidence="1">
    <location>
        <begin position="48"/>
        <end position="74"/>
    </location>
</feature>
<reference evidence="2 3" key="1">
    <citation type="journal article" date="2019" name="Commun. Biol.">
        <title>The bagworm genome reveals a unique fibroin gene that provides high tensile strength.</title>
        <authorList>
            <person name="Kono N."/>
            <person name="Nakamura H."/>
            <person name="Ohtoshi R."/>
            <person name="Tomita M."/>
            <person name="Numata K."/>
            <person name="Arakawa K."/>
        </authorList>
    </citation>
    <scope>NUCLEOTIDE SEQUENCE [LARGE SCALE GENOMIC DNA]</scope>
</reference>
<protein>
    <submittedName>
        <fullName evidence="2">Uncharacterized protein</fullName>
    </submittedName>
</protein>
<evidence type="ECO:0000313" key="2">
    <source>
        <dbReference type="EMBL" id="GBP74283.1"/>
    </source>
</evidence>
<name>A0A4C1YG35_EUMVA</name>
<proteinExistence type="predicted"/>
<evidence type="ECO:0000256" key="1">
    <source>
        <dbReference type="SAM" id="MobiDB-lite"/>
    </source>
</evidence>
<dbReference type="AlphaFoldDB" id="A0A4C1YG35"/>
<feature type="compositionally biased region" description="Basic and acidic residues" evidence="1">
    <location>
        <begin position="65"/>
        <end position="74"/>
    </location>
</feature>
<evidence type="ECO:0000313" key="3">
    <source>
        <dbReference type="Proteomes" id="UP000299102"/>
    </source>
</evidence>
<organism evidence="2 3">
    <name type="scientific">Eumeta variegata</name>
    <name type="common">Bagworm moth</name>
    <name type="synonym">Eumeta japonica</name>
    <dbReference type="NCBI Taxonomy" id="151549"/>
    <lineage>
        <taxon>Eukaryota</taxon>
        <taxon>Metazoa</taxon>
        <taxon>Ecdysozoa</taxon>
        <taxon>Arthropoda</taxon>
        <taxon>Hexapoda</taxon>
        <taxon>Insecta</taxon>
        <taxon>Pterygota</taxon>
        <taxon>Neoptera</taxon>
        <taxon>Endopterygota</taxon>
        <taxon>Lepidoptera</taxon>
        <taxon>Glossata</taxon>
        <taxon>Ditrysia</taxon>
        <taxon>Tineoidea</taxon>
        <taxon>Psychidae</taxon>
        <taxon>Oiketicinae</taxon>
        <taxon>Eumeta</taxon>
    </lineage>
</organism>
<accession>A0A4C1YG35</accession>
<dbReference type="Proteomes" id="UP000299102">
    <property type="component" value="Unassembled WGS sequence"/>
</dbReference>
<comment type="caution">
    <text evidence="2">The sequence shown here is derived from an EMBL/GenBank/DDBJ whole genome shotgun (WGS) entry which is preliminary data.</text>
</comment>
<dbReference type="EMBL" id="BGZK01001201">
    <property type="protein sequence ID" value="GBP74283.1"/>
    <property type="molecule type" value="Genomic_DNA"/>
</dbReference>
<keyword evidence="3" id="KW-1185">Reference proteome</keyword>
<gene>
    <name evidence="2" type="ORF">EVAR_58561_1</name>
</gene>
<sequence length="121" mass="13789">MYSKFPARPSPLAAARPNIKYLPPYFSGIDVAADPNIVSDLDANMDARRATQKPHTRNTPPAITERGHNSRDDLTIPFETYQNGAVKEAKQRDRKMFITFKVQMTFAENIPRKREERGRGL</sequence>